<dbReference type="InterPro" id="IPR010593">
    <property type="entry name" value="DUF1159"/>
</dbReference>
<feature type="region of interest" description="Disordered" evidence="1">
    <location>
        <begin position="1"/>
        <end position="59"/>
    </location>
</feature>
<name>A0ABN1GTQ8_9CAUL</name>
<evidence type="ECO:0000313" key="2">
    <source>
        <dbReference type="EMBL" id="GAA0619300.1"/>
    </source>
</evidence>
<evidence type="ECO:0000256" key="1">
    <source>
        <dbReference type="SAM" id="MobiDB-lite"/>
    </source>
</evidence>
<keyword evidence="3" id="KW-1185">Reference proteome</keyword>
<sequence length="210" mass="22524">MDIVPVQQGGAQGGDVGRDGWHRSRYRPEMRRTLPTDAEAREILSRRKTRPAPRPAPRAGRALQGLIKELDGKFGRGASALEPRWREIVGERLAKVTRPQKLTKNRDGSGGTLELRVAGPAALLVQHQSEDILQRVNLFLGPGSVTKLRIAQGPVKPLADASAPVKRAPKAAPLSAAAEAELKASVGDAADALKGPLERLGRAVLGRRDT</sequence>
<dbReference type="EMBL" id="BAAAGA010000002">
    <property type="protein sequence ID" value="GAA0619300.1"/>
    <property type="molecule type" value="Genomic_DNA"/>
</dbReference>
<dbReference type="InterPro" id="IPR007922">
    <property type="entry name" value="DciA-like"/>
</dbReference>
<dbReference type="PIRSF" id="PIRSF032064">
    <property type="entry name" value="UCP032064"/>
    <property type="match status" value="1"/>
</dbReference>
<comment type="caution">
    <text evidence="2">The sequence shown here is derived from an EMBL/GenBank/DDBJ whole genome shotgun (WGS) entry which is preliminary data.</text>
</comment>
<accession>A0ABN1GTQ8</accession>
<feature type="compositionally biased region" description="Basic and acidic residues" evidence="1">
    <location>
        <begin position="16"/>
        <end position="45"/>
    </location>
</feature>
<organism evidence="2 3">
    <name type="scientific">Brevundimonas kwangchunensis</name>
    <dbReference type="NCBI Taxonomy" id="322163"/>
    <lineage>
        <taxon>Bacteria</taxon>
        <taxon>Pseudomonadati</taxon>
        <taxon>Pseudomonadota</taxon>
        <taxon>Alphaproteobacteria</taxon>
        <taxon>Caulobacterales</taxon>
        <taxon>Caulobacteraceae</taxon>
        <taxon>Brevundimonas</taxon>
    </lineage>
</organism>
<gene>
    <name evidence="2" type="ORF">GCM10009422_13500</name>
</gene>
<dbReference type="Proteomes" id="UP001501352">
    <property type="component" value="Unassembled WGS sequence"/>
</dbReference>
<dbReference type="Pfam" id="PF05258">
    <property type="entry name" value="DciA"/>
    <property type="match status" value="1"/>
</dbReference>
<proteinExistence type="predicted"/>
<protein>
    <submittedName>
        <fullName evidence="2">DUF721 domain-containing protein</fullName>
    </submittedName>
</protein>
<reference evidence="2 3" key="1">
    <citation type="journal article" date="2019" name="Int. J. Syst. Evol. Microbiol.">
        <title>The Global Catalogue of Microorganisms (GCM) 10K type strain sequencing project: providing services to taxonomists for standard genome sequencing and annotation.</title>
        <authorList>
            <consortium name="The Broad Institute Genomics Platform"/>
            <consortium name="The Broad Institute Genome Sequencing Center for Infectious Disease"/>
            <person name="Wu L."/>
            <person name="Ma J."/>
        </authorList>
    </citation>
    <scope>NUCLEOTIDE SEQUENCE [LARGE SCALE GENOMIC DNA]</scope>
    <source>
        <strain evidence="2 3">JCM 12928</strain>
    </source>
</reference>
<evidence type="ECO:0000313" key="3">
    <source>
        <dbReference type="Proteomes" id="UP001501352"/>
    </source>
</evidence>